<dbReference type="OrthoDB" id="8626508at2759"/>
<dbReference type="Proteomes" id="UP000727407">
    <property type="component" value="Unassembled WGS sequence"/>
</dbReference>
<reference evidence="2" key="1">
    <citation type="submission" date="2020-07" db="EMBL/GenBank/DDBJ databases">
        <title>Clarias magur genome sequencing, assembly and annotation.</title>
        <authorList>
            <person name="Kushwaha B."/>
            <person name="Kumar R."/>
            <person name="Das P."/>
            <person name="Joshi C.G."/>
            <person name="Kumar D."/>
            <person name="Nagpure N.S."/>
            <person name="Pandey M."/>
            <person name="Agarwal S."/>
            <person name="Srivastava S."/>
            <person name="Singh M."/>
            <person name="Sahoo L."/>
            <person name="Jayasankar P."/>
            <person name="Meher P.K."/>
            <person name="Koringa P.G."/>
            <person name="Iquebal M.A."/>
            <person name="Das S.P."/>
            <person name="Bit A."/>
            <person name="Patnaik S."/>
            <person name="Patel N."/>
            <person name="Shah T.M."/>
            <person name="Hinsu A."/>
            <person name="Jena J.K."/>
        </authorList>
    </citation>
    <scope>NUCLEOTIDE SEQUENCE</scope>
    <source>
        <strain evidence="2">CIFAMagur01</strain>
        <tissue evidence="2">Testis</tissue>
    </source>
</reference>
<feature type="non-terminal residue" evidence="2">
    <location>
        <position position="1"/>
    </location>
</feature>
<dbReference type="EMBL" id="QNUK01000432">
    <property type="protein sequence ID" value="KAF5893471.1"/>
    <property type="molecule type" value="Genomic_DNA"/>
</dbReference>
<feature type="chain" id="PRO_5035226349" evidence="1">
    <location>
        <begin position="18"/>
        <end position="180"/>
    </location>
</feature>
<keyword evidence="3" id="KW-1185">Reference proteome</keyword>
<evidence type="ECO:0000313" key="3">
    <source>
        <dbReference type="Proteomes" id="UP000727407"/>
    </source>
</evidence>
<evidence type="ECO:0000256" key="1">
    <source>
        <dbReference type="SAM" id="SignalP"/>
    </source>
</evidence>
<organism evidence="2 3">
    <name type="scientific">Clarias magur</name>
    <name type="common">Asian catfish</name>
    <name type="synonym">Macropteronotus magur</name>
    <dbReference type="NCBI Taxonomy" id="1594786"/>
    <lineage>
        <taxon>Eukaryota</taxon>
        <taxon>Metazoa</taxon>
        <taxon>Chordata</taxon>
        <taxon>Craniata</taxon>
        <taxon>Vertebrata</taxon>
        <taxon>Euteleostomi</taxon>
        <taxon>Actinopterygii</taxon>
        <taxon>Neopterygii</taxon>
        <taxon>Teleostei</taxon>
        <taxon>Ostariophysi</taxon>
        <taxon>Siluriformes</taxon>
        <taxon>Clariidae</taxon>
        <taxon>Clarias</taxon>
    </lineage>
</organism>
<feature type="signal peptide" evidence="1">
    <location>
        <begin position="1"/>
        <end position="17"/>
    </location>
</feature>
<comment type="caution">
    <text evidence="2">The sequence shown here is derived from an EMBL/GenBank/DDBJ whole genome shotgun (WGS) entry which is preliminary data.</text>
</comment>
<protein>
    <submittedName>
        <fullName evidence="2">Olfactomedin-4-like</fullName>
    </submittedName>
</protein>
<name>A0A8J4TBD2_CLAMG</name>
<evidence type="ECO:0000313" key="2">
    <source>
        <dbReference type="EMBL" id="KAF5893471.1"/>
    </source>
</evidence>
<dbReference type="AlphaFoldDB" id="A0A8J4TBD2"/>
<keyword evidence="1" id="KW-0732">Signal</keyword>
<proteinExistence type="predicted"/>
<accession>A0A8J4TBD2</accession>
<gene>
    <name evidence="2" type="ORF">DAT39_016818</name>
</gene>
<sequence length="180" mass="20565">MMILLVLFLTTAGCGHAHSIQGQEKNGACVCDVNSSSWAFPAAKYDSVSELLQHCQDSLQKLQTQTMAGVKTVPEMESTLYNVTQRLERFQYLNNQGLYNALHLNQLSQEIQQLHDAMNDAHLGTAGGEAQRVRTELQKFQDDVDKMYRKNIFNLETIREKLRSLHNRVQNCRSIPHNFR</sequence>